<dbReference type="GO" id="GO:0046872">
    <property type="term" value="F:metal ion binding"/>
    <property type="evidence" value="ECO:0007669"/>
    <property type="project" value="UniProtKB-KW"/>
</dbReference>
<dbReference type="InterPro" id="IPR001203">
    <property type="entry name" value="OxRdtase_Ald_Fedxn_C"/>
</dbReference>
<dbReference type="SUPFAM" id="SSF56228">
    <property type="entry name" value="Aldehyde ferredoxin oxidoreductase, N-terminal domain"/>
    <property type="match status" value="1"/>
</dbReference>
<dbReference type="SMART" id="SM00790">
    <property type="entry name" value="AFOR_N"/>
    <property type="match status" value="1"/>
</dbReference>
<keyword evidence="11" id="KW-1185">Reference proteome</keyword>
<comment type="cofactor">
    <cofactor evidence="1">
        <name>[4Fe-4S] cluster</name>
        <dbReference type="ChEBI" id="CHEBI:49883"/>
    </cofactor>
</comment>
<proteinExistence type="inferred from homology"/>
<dbReference type="InterPro" id="IPR013984">
    <property type="entry name" value="Ald_Fedxn_OxRdtase_dom2"/>
</dbReference>
<dbReference type="GO" id="GO:0016625">
    <property type="term" value="F:oxidoreductase activity, acting on the aldehyde or oxo group of donors, iron-sulfur protein as acceptor"/>
    <property type="evidence" value="ECO:0007669"/>
    <property type="project" value="InterPro"/>
</dbReference>
<dbReference type="AlphaFoldDB" id="A0A9W6G346"/>
<dbReference type="RefSeq" id="WP_246551206.1">
    <property type="nucleotide sequence ID" value="NZ_BSDS01000002.1"/>
</dbReference>
<dbReference type="InterPro" id="IPR013983">
    <property type="entry name" value="Ald_Fedxn_OxRdtase_N"/>
</dbReference>
<evidence type="ECO:0000256" key="3">
    <source>
        <dbReference type="ARBA" id="ARBA00022485"/>
    </source>
</evidence>
<keyword evidence="6" id="KW-0408">Iron</keyword>
<evidence type="ECO:0000256" key="1">
    <source>
        <dbReference type="ARBA" id="ARBA00001966"/>
    </source>
</evidence>
<evidence type="ECO:0000256" key="4">
    <source>
        <dbReference type="ARBA" id="ARBA00022723"/>
    </source>
</evidence>
<dbReference type="SUPFAM" id="SSF48310">
    <property type="entry name" value="Aldehyde ferredoxin oxidoreductase, C-terminal domains"/>
    <property type="match status" value="1"/>
</dbReference>
<keyword evidence="5" id="KW-0560">Oxidoreductase</keyword>
<dbReference type="Pfam" id="PF02730">
    <property type="entry name" value="AFOR_N"/>
    <property type="match status" value="1"/>
</dbReference>
<feature type="domain" description="Aldehyde ferredoxin oxidoreductase N-terminal" evidence="9">
    <location>
        <begin position="9"/>
        <end position="205"/>
    </location>
</feature>
<dbReference type="Proteomes" id="UP001144352">
    <property type="component" value="Unassembled WGS sequence"/>
</dbReference>
<evidence type="ECO:0000313" key="10">
    <source>
        <dbReference type="EMBL" id="GLI39636.1"/>
    </source>
</evidence>
<dbReference type="Gene3D" id="3.60.9.10">
    <property type="entry name" value="Aldehyde ferredoxin oxidoreductase, N-terminal domain"/>
    <property type="match status" value="1"/>
</dbReference>
<evidence type="ECO:0000256" key="2">
    <source>
        <dbReference type="ARBA" id="ARBA00011032"/>
    </source>
</evidence>
<comment type="similarity">
    <text evidence="2">Belongs to the AOR/FOR family.</text>
</comment>
<evidence type="ECO:0000259" key="9">
    <source>
        <dbReference type="SMART" id="SM00790"/>
    </source>
</evidence>
<dbReference type="PANTHER" id="PTHR30038:SF0">
    <property type="entry name" value="TUNGSTEN-CONTAINING ALDEHYDE FERREDOXIN OXIDOREDUCTASE"/>
    <property type="match status" value="1"/>
</dbReference>
<evidence type="ECO:0000256" key="7">
    <source>
        <dbReference type="ARBA" id="ARBA00023014"/>
    </source>
</evidence>
<gene>
    <name evidence="10" type="ORF">GHYDROH2_31370</name>
</gene>
<evidence type="ECO:0000256" key="6">
    <source>
        <dbReference type="ARBA" id="ARBA00023004"/>
    </source>
</evidence>
<dbReference type="EMBL" id="BSDS01000002">
    <property type="protein sequence ID" value="GLI39636.1"/>
    <property type="molecule type" value="Genomic_DNA"/>
</dbReference>
<protein>
    <submittedName>
        <fullName evidence="10">Aldehyde ferredoxin oxidoreductase</fullName>
    </submittedName>
</protein>
<dbReference type="InterPro" id="IPR036503">
    <property type="entry name" value="Ald_Fedxn_OxRdtase_N_sf"/>
</dbReference>
<dbReference type="GO" id="GO:0051539">
    <property type="term" value="F:4 iron, 4 sulfur cluster binding"/>
    <property type="evidence" value="ECO:0007669"/>
    <property type="project" value="UniProtKB-KW"/>
</dbReference>
<dbReference type="Pfam" id="PF01314">
    <property type="entry name" value="AFOR_C"/>
    <property type="match status" value="1"/>
</dbReference>
<sequence>MGAVAVHGWTGRILCVDLTTRESRHEKIPAEFLQAYLGGRGLGVRLMRDWYRLDPFDPAMPLIFAVGPLCGTPAPTAARLSVVSRSPLTGTIYDCSAGGRFAWRLKAAGFDALVVTGKSATPVAIAITPSGTEIVDAGQLWGKTVHDAVTALAGRGSVAAIGPAGERGVLFANIMMGEGNSVGRGGLGAVMGAKGLKAVVANGDQPVVIADPERFGKARQDVMRLFRASPVIFGELGIGEYGTPALVDLMRQRRMAPTDNFRRTVFEGSGNYSGPAIRRDFHAKKDGCYGCPIQCKKSTPAGEHLPEYETVSHFGGLNGIASLASIVKSNTLCNELGMDTISAAATLSAWGEARGSFPDGEEVLRLLADIAFRQGDGELLSLGSRRVAEALGRPELSMSVKGLELPAYDPRGAYGMALAYCTSNRGGCHLRAYPISHEILRKPIATDRFSFSGKARIIAIAEDTNAAIDSLVACKFSFFGATLEEYAELLSATTGIGYSPQDLKEIGRRICLAERFYNCDNGFGVADDTLPERFFLEPGSSGEGVEIPPIDRARFDEELQKYYRIRGLTPEGMFADRDFLVKQP</sequence>
<dbReference type="Gene3D" id="1.10.599.10">
    <property type="entry name" value="Aldehyde Ferredoxin Oxidoreductase Protein, subunit A, domain 3"/>
    <property type="match status" value="1"/>
</dbReference>
<reference evidence="10" key="1">
    <citation type="submission" date="2022-12" db="EMBL/GenBank/DDBJ databases">
        <title>Reference genome sequencing for broad-spectrum identification of bacterial and archaeal isolates by mass spectrometry.</title>
        <authorList>
            <person name="Sekiguchi Y."/>
            <person name="Tourlousse D.M."/>
        </authorList>
    </citation>
    <scope>NUCLEOTIDE SEQUENCE</scope>
    <source>
        <strain evidence="10">H2</strain>
    </source>
</reference>
<organism evidence="10 11">
    <name type="scientific">Geobacter hydrogenophilus</name>
    <dbReference type="NCBI Taxonomy" id="40983"/>
    <lineage>
        <taxon>Bacteria</taxon>
        <taxon>Pseudomonadati</taxon>
        <taxon>Thermodesulfobacteriota</taxon>
        <taxon>Desulfuromonadia</taxon>
        <taxon>Geobacterales</taxon>
        <taxon>Geobacteraceae</taxon>
        <taxon>Geobacter</taxon>
    </lineage>
</organism>
<comment type="cofactor">
    <cofactor evidence="8">
        <name>tungstopterin</name>
        <dbReference type="ChEBI" id="CHEBI:30402"/>
    </cofactor>
</comment>
<dbReference type="PANTHER" id="PTHR30038">
    <property type="entry name" value="ALDEHYDE FERREDOXIN OXIDOREDUCTASE"/>
    <property type="match status" value="1"/>
</dbReference>
<dbReference type="InterPro" id="IPR036021">
    <property type="entry name" value="Tungsten_al_ferr_oxy-like_C"/>
</dbReference>
<keyword evidence="3" id="KW-0004">4Fe-4S</keyword>
<keyword evidence="7" id="KW-0411">Iron-sulfur</keyword>
<dbReference type="Gene3D" id="1.10.569.10">
    <property type="entry name" value="Aldehyde Ferredoxin Oxidoreductase Protein, subunit A, domain 2"/>
    <property type="match status" value="1"/>
</dbReference>
<name>A0A9W6G346_9BACT</name>
<dbReference type="InterPro" id="IPR051919">
    <property type="entry name" value="W-dependent_AOR"/>
</dbReference>
<keyword evidence="4" id="KW-0479">Metal-binding</keyword>
<evidence type="ECO:0000256" key="8">
    <source>
        <dbReference type="ARBA" id="ARBA00049934"/>
    </source>
</evidence>
<dbReference type="InterPro" id="IPR013985">
    <property type="entry name" value="Ald_Fedxn_OxRdtase_dom3"/>
</dbReference>
<evidence type="ECO:0000256" key="5">
    <source>
        <dbReference type="ARBA" id="ARBA00023002"/>
    </source>
</evidence>
<comment type="caution">
    <text evidence="10">The sequence shown here is derived from an EMBL/GenBank/DDBJ whole genome shotgun (WGS) entry which is preliminary data.</text>
</comment>
<dbReference type="GO" id="GO:0009055">
    <property type="term" value="F:electron transfer activity"/>
    <property type="evidence" value="ECO:0007669"/>
    <property type="project" value="InterPro"/>
</dbReference>
<evidence type="ECO:0000313" key="11">
    <source>
        <dbReference type="Proteomes" id="UP001144352"/>
    </source>
</evidence>
<accession>A0A9W6G346</accession>